<sequence length="77" mass="8771">MSATFNGLFILFIRIMVVALTYQVIAKIHWQKLFTKANYYMAQYVCLLVSIGLGHIVGSFFVEIIQLMQAILLAQLT</sequence>
<proteinExistence type="predicted"/>
<gene>
    <name evidence="2" type="ORF">CJ205_02155</name>
</gene>
<evidence type="ECO:0000313" key="2">
    <source>
        <dbReference type="EMBL" id="PMC58874.1"/>
    </source>
</evidence>
<dbReference type="EMBL" id="PNHE01000005">
    <property type="protein sequence ID" value="PMC58874.1"/>
    <property type="molecule type" value="Genomic_DNA"/>
</dbReference>
<evidence type="ECO:0000313" key="3">
    <source>
        <dbReference type="Proteomes" id="UP000235682"/>
    </source>
</evidence>
<dbReference type="Proteomes" id="UP000235682">
    <property type="component" value="Unassembled WGS sequence"/>
</dbReference>
<dbReference type="RefSeq" id="WP_092085105.1">
    <property type="nucleotide sequence ID" value="NZ_FNEL01000018.1"/>
</dbReference>
<keyword evidence="1" id="KW-1133">Transmembrane helix</keyword>
<protein>
    <submittedName>
        <fullName evidence="2">DUF1146 domain-containing protein</fullName>
    </submittedName>
</protein>
<reference evidence="2 3" key="1">
    <citation type="submission" date="2017-09" db="EMBL/GenBank/DDBJ databases">
        <title>Bacterial strain isolated from the female urinary microbiota.</title>
        <authorList>
            <person name="Thomas-White K."/>
            <person name="Kumar N."/>
            <person name="Forster S."/>
            <person name="Putonti C."/>
            <person name="Lawley T."/>
            <person name="Wolfe A.J."/>
        </authorList>
    </citation>
    <scope>NUCLEOTIDE SEQUENCE [LARGE SCALE GENOMIC DNA]</scope>
    <source>
        <strain evidence="2 3">UMB0852</strain>
    </source>
</reference>
<dbReference type="STRING" id="84521.SAMN04487994_10182"/>
<dbReference type="Pfam" id="PF06612">
    <property type="entry name" value="DUF1146"/>
    <property type="match status" value="1"/>
</dbReference>
<comment type="caution">
    <text evidence="2">The sequence shown here is derived from an EMBL/GenBank/DDBJ whole genome shotgun (WGS) entry which is preliminary data.</text>
</comment>
<keyword evidence="3" id="KW-1185">Reference proteome</keyword>
<evidence type="ECO:0000256" key="1">
    <source>
        <dbReference type="SAM" id="Phobius"/>
    </source>
</evidence>
<feature type="transmembrane region" description="Helical" evidence="1">
    <location>
        <begin position="37"/>
        <end position="62"/>
    </location>
</feature>
<keyword evidence="1" id="KW-0472">Membrane</keyword>
<feature type="transmembrane region" description="Helical" evidence="1">
    <location>
        <begin position="6"/>
        <end position="25"/>
    </location>
</feature>
<accession>A0A1G8L728</accession>
<keyword evidence="1" id="KW-0812">Transmembrane</keyword>
<name>A0A1G8L728_9LACT</name>
<dbReference type="AlphaFoldDB" id="A0A1G8L728"/>
<dbReference type="InterPro" id="IPR009526">
    <property type="entry name" value="DUF1146"/>
</dbReference>
<organism evidence="2 3">
    <name type="scientific">Dolosicoccus paucivorans</name>
    <dbReference type="NCBI Taxonomy" id="84521"/>
    <lineage>
        <taxon>Bacteria</taxon>
        <taxon>Bacillati</taxon>
        <taxon>Bacillota</taxon>
        <taxon>Bacilli</taxon>
        <taxon>Lactobacillales</taxon>
        <taxon>Aerococcaceae</taxon>
        <taxon>Dolosicoccus</taxon>
    </lineage>
</organism>
<dbReference type="OrthoDB" id="2139528at2"/>